<dbReference type="Pfam" id="PF13385">
    <property type="entry name" value="Laminin_G_3"/>
    <property type="match status" value="1"/>
</dbReference>
<protein>
    <submittedName>
        <fullName evidence="2">LamG-like jellyroll fold domain-containing protein</fullName>
    </submittedName>
</protein>
<evidence type="ECO:0000256" key="1">
    <source>
        <dbReference type="SAM" id="SignalP"/>
    </source>
</evidence>
<sequence>MMMKRAASILVLSMLPGVSSAGLLDSALRFWSFDGTLSDSVANIGATARNWDGGYSTDRDGNLGGALDLTGDLDAIIVDSSSDLATLSQYSLSLWFRMDSHNGPLGRSQIFDVRDAGGNETASVRGLIDNTATGGVISNLDPVNAWLFPYTTSADNKILLESANNQTWHHLLYSVSDTQESIYFNGNAVASPLPFRPDTPSNFNAGIAFGDKRSDLGGGFNFNGSLDDIALWDRALSASDAAALFAAPASASVPAPATLLLLLAGIGLLRTRAGLKG</sequence>
<accession>A0ABZ0I0W8</accession>
<evidence type="ECO:0000313" key="2">
    <source>
        <dbReference type="EMBL" id="WOJ92205.1"/>
    </source>
</evidence>
<dbReference type="InterPro" id="IPR013320">
    <property type="entry name" value="ConA-like_dom_sf"/>
</dbReference>
<feature type="signal peptide" evidence="1">
    <location>
        <begin position="1"/>
        <end position="21"/>
    </location>
</feature>
<gene>
    <name evidence="2" type="ORF">R0135_10435</name>
</gene>
<evidence type="ECO:0000313" key="3">
    <source>
        <dbReference type="Proteomes" id="UP001626537"/>
    </source>
</evidence>
<organism evidence="2 3">
    <name type="scientific">Congregibacter variabilis</name>
    <dbReference type="NCBI Taxonomy" id="3081200"/>
    <lineage>
        <taxon>Bacteria</taxon>
        <taxon>Pseudomonadati</taxon>
        <taxon>Pseudomonadota</taxon>
        <taxon>Gammaproteobacteria</taxon>
        <taxon>Cellvibrionales</taxon>
        <taxon>Halieaceae</taxon>
        <taxon>Congregibacter</taxon>
    </lineage>
</organism>
<proteinExistence type="predicted"/>
<keyword evidence="3" id="KW-1185">Reference proteome</keyword>
<name>A0ABZ0I0W8_9GAMM</name>
<dbReference type="Proteomes" id="UP001626537">
    <property type="component" value="Chromosome"/>
</dbReference>
<dbReference type="EMBL" id="CP136864">
    <property type="protein sequence ID" value="WOJ92205.1"/>
    <property type="molecule type" value="Genomic_DNA"/>
</dbReference>
<dbReference type="RefSeq" id="WP_407346787.1">
    <property type="nucleotide sequence ID" value="NZ_CP136864.1"/>
</dbReference>
<reference evidence="2 3" key="1">
    <citation type="submission" date="2023-10" db="EMBL/GenBank/DDBJ databases">
        <title>Two novel species belonging to the OM43/NOR5 clade.</title>
        <authorList>
            <person name="Park M."/>
        </authorList>
    </citation>
    <scope>NUCLEOTIDE SEQUENCE [LARGE SCALE GENOMIC DNA]</scope>
    <source>
        <strain evidence="2 3">IMCC43200</strain>
    </source>
</reference>
<feature type="chain" id="PRO_5045584641" evidence="1">
    <location>
        <begin position="22"/>
        <end position="277"/>
    </location>
</feature>
<dbReference type="SUPFAM" id="SSF49899">
    <property type="entry name" value="Concanavalin A-like lectins/glucanases"/>
    <property type="match status" value="1"/>
</dbReference>
<dbReference type="Gene3D" id="2.60.120.200">
    <property type="match status" value="1"/>
</dbReference>
<keyword evidence="1" id="KW-0732">Signal</keyword>